<proteinExistence type="predicted"/>
<dbReference type="InterPro" id="IPR032675">
    <property type="entry name" value="LRR_dom_sf"/>
</dbReference>
<reference evidence="2 3" key="1">
    <citation type="submission" date="2016-09" db="EMBL/GenBank/DDBJ databases">
        <title>The draft genome of Dichanthelium oligosanthes: A C3 panicoid grass species.</title>
        <authorList>
            <person name="Studer A.J."/>
            <person name="Schnable J.C."/>
            <person name="Brutnell T.P."/>
        </authorList>
    </citation>
    <scope>NUCLEOTIDE SEQUENCE [LARGE SCALE GENOMIC DNA]</scope>
    <source>
        <strain evidence="3">cv. Kellogg 1175</strain>
        <tissue evidence="2">Leaf</tissue>
    </source>
</reference>
<evidence type="ECO:0000259" key="1">
    <source>
        <dbReference type="Pfam" id="PF23622"/>
    </source>
</evidence>
<protein>
    <recommendedName>
        <fullName evidence="1">At1g61320/AtMIF1 LRR domain-containing protein</fullName>
    </recommendedName>
</protein>
<dbReference type="Proteomes" id="UP000095767">
    <property type="component" value="Unassembled WGS sequence"/>
</dbReference>
<evidence type="ECO:0000313" key="2">
    <source>
        <dbReference type="EMBL" id="OEL14507.1"/>
    </source>
</evidence>
<dbReference type="Pfam" id="PF23622">
    <property type="entry name" value="LRR_At1g61320_AtMIF1"/>
    <property type="match status" value="1"/>
</dbReference>
<gene>
    <name evidence="2" type="ORF">BAE44_0024474</name>
</gene>
<dbReference type="PANTHER" id="PTHR34145">
    <property type="entry name" value="OS02G0105600 PROTEIN"/>
    <property type="match status" value="1"/>
</dbReference>
<accession>A0A1E5UNQ4</accession>
<dbReference type="STRING" id="888268.A0A1E5UNQ4"/>
<dbReference type="EMBL" id="LWDX02069781">
    <property type="protein sequence ID" value="OEL14507.1"/>
    <property type="molecule type" value="Genomic_DNA"/>
</dbReference>
<dbReference type="Gene3D" id="3.80.10.10">
    <property type="entry name" value="Ribonuclease Inhibitor"/>
    <property type="match status" value="1"/>
</dbReference>
<comment type="caution">
    <text evidence="2">The sequence shown here is derived from an EMBL/GenBank/DDBJ whole genome shotgun (WGS) entry which is preliminary data.</text>
</comment>
<sequence>MSTRMSESGRGLSRTVPRILLSCAELRPLSLSSCRLTPPTTVSLPSLVTLLLSHVPEAGTDVERLITGCQRLADLMLEACDAVTALSVLGNARLRRLALRCCHNLATVAIDSSELQAFEYRGAVPDSASFLTMHGGSGKIAYWAR</sequence>
<feature type="domain" description="At1g61320/AtMIF1 LRR" evidence="1">
    <location>
        <begin position="25"/>
        <end position="124"/>
    </location>
</feature>
<organism evidence="2 3">
    <name type="scientific">Dichanthelium oligosanthes</name>
    <dbReference type="NCBI Taxonomy" id="888268"/>
    <lineage>
        <taxon>Eukaryota</taxon>
        <taxon>Viridiplantae</taxon>
        <taxon>Streptophyta</taxon>
        <taxon>Embryophyta</taxon>
        <taxon>Tracheophyta</taxon>
        <taxon>Spermatophyta</taxon>
        <taxon>Magnoliopsida</taxon>
        <taxon>Liliopsida</taxon>
        <taxon>Poales</taxon>
        <taxon>Poaceae</taxon>
        <taxon>PACMAD clade</taxon>
        <taxon>Panicoideae</taxon>
        <taxon>Panicodae</taxon>
        <taxon>Paniceae</taxon>
        <taxon>Dichantheliinae</taxon>
        <taxon>Dichanthelium</taxon>
    </lineage>
</organism>
<evidence type="ECO:0000313" key="3">
    <source>
        <dbReference type="Proteomes" id="UP000095767"/>
    </source>
</evidence>
<name>A0A1E5UNQ4_9POAL</name>
<dbReference type="InterPro" id="IPR053772">
    <property type="entry name" value="At1g61320/At1g61330-like"/>
</dbReference>
<dbReference type="AlphaFoldDB" id="A0A1E5UNQ4"/>
<keyword evidence="3" id="KW-1185">Reference proteome</keyword>
<dbReference type="SUPFAM" id="SSF52047">
    <property type="entry name" value="RNI-like"/>
    <property type="match status" value="1"/>
</dbReference>
<dbReference type="InterPro" id="IPR055357">
    <property type="entry name" value="LRR_At1g61320_AtMIF1"/>
</dbReference>